<dbReference type="FunCoup" id="Q6CJ27">
    <property type="interactions" value="1186"/>
</dbReference>
<comment type="subcellular location">
    <subcellularLocation>
        <location evidence="2">Cytoplasm</location>
    </subcellularLocation>
    <subcellularLocation>
        <location evidence="1">Nucleus</location>
    </subcellularLocation>
</comment>
<dbReference type="FunFam" id="2.130.10.10:FF:000400">
    <property type="entry name" value="Elongator acetyltransferase complex subunit 2"/>
    <property type="match status" value="1"/>
</dbReference>
<evidence type="ECO:0000256" key="4">
    <source>
        <dbReference type="ARBA" id="ARBA00005881"/>
    </source>
</evidence>
<dbReference type="OMA" id="ENFRHIS"/>
<dbReference type="InterPro" id="IPR001680">
    <property type="entry name" value="WD40_rpt"/>
</dbReference>
<dbReference type="KEGG" id="kla:KLLA0_F22000g"/>
<gene>
    <name evidence="13" type="ORF">KLLA0_F22000g</name>
</gene>
<feature type="repeat" description="WD" evidence="11">
    <location>
        <begin position="603"/>
        <end position="635"/>
    </location>
</feature>
<protein>
    <recommendedName>
        <fullName evidence="5">Elongator complex protein 2</fullName>
    </recommendedName>
</protein>
<dbReference type="PROSITE" id="PS50082">
    <property type="entry name" value="WD_REPEATS_2"/>
    <property type="match status" value="4"/>
</dbReference>
<dbReference type="SMART" id="SM00320">
    <property type="entry name" value="WD40"/>
    <property type="match status" value="11"/>
</dbReference>
<evidence type="ECO:0000256" key="1">
    <source>
        <dbReference type="ARBA" id="ARBA00004123"/>
    </source>
</evidence>
<dbReference type="UniPathway" id="UPA00988"/>
<feature type="region of interest" description="Disordered" evidence="12">
    <location>
        <begin position="499"/>
        <end position="524"/>
    </location>
</feature>
<evidence type="ECO:0000256" key="5">
    <source>
        <dbReference type="ARBA" id="ARBA00020267"/>
    </source>
</evidence>
<dbReference type="SUPFAM" id="SSF50998">
    <property type="entry name" value="Quinoprotein alcohol dehydrogenase-like"/>
    <property type="match status" value="1"/>
</dbReference>
<dbReference type="PANTHER" id="PTHR44111:SF1">
    <property type="entry name" value="ELONGATOR COMPLEX PROTEIN 2"/>
    <property type="match status" value="1"/>
</dbReference>
<evidence type="ECO:0000256" key="3">
    <source>
        <dbReference type="ARBA" id="ARBA00005043"/>
    </source>
</evidence>
<comment type="pathway">
    <text evidence="3">tRNA modification; 5-methoxycarbonylmethyl-2-thiouridine-tRNA biosynthesis.</text>
</comment>
<keyword evidence="9" id="KW-0677">Repeat</keyword>
<evidence type="ECO:0000256" key="6">
    <source>
        <dbReference type="ARBA" id="ARBA00022490"/>
    </source>
</evidence>
<proteinExistence type="inferred from homology"/>
<dbReference type="eggNOG" id="KOG1063">
    <property type="taxonomic scope" value="Eukaryota"/>
</dbReference>
<keyword evidence="10" id="KW-0539">Nucleus</keyword>
<evidence type="ECO:0000256" key="7">
    <source>
        <dbReference type="ARBA" id="ARBA00022574"/>
    </source>
</evidence>
<dbReference type="STRING" id="284590.Q6CJ27"/>
<evidence type="ECO:0000313" key="13">
    <source>
        <dbReference type="EMBL" id="CAG98770.1"/>
    </source>
</evidence>
<dbReference type="InterPro" id="IPR011047">
    <property type="entry name" value="Quinoprotein_ADH-like_sf"/>
</dbReference>
<comment type="similarity">
    <text evidence="4">Belongs to the WD repeat ELP2 family.</text>
</comment>
<evidence type="ECO:0000256" key="9">
    <source>
        <dbReference type="ARBA" id="ARBA00022737"/>
    </source>
</evidence>
<evidence type="ECO:0000256" key="11">
    <source>
        <dbReference type="PROSITE-ProRule" id="PRU00221"/>
    </source>
</evidence>
<organism evidence="13 14">
    <name type="scientific">Kluyveromyces lactis (strain ATCC 8585 / CBS 2359 / DSM 70799 / NBRC 1267 / NRRL Y-1140 / WM37)</name>
    <name type="common">Yeast</name>
    <name type="synonym">Candida sphaerica</name>
    <dbReference type="NCBI Taxonomy" id="284590"/>
    <lineage>
        <taxon>Eukaryota</taxon>
        <taxon>Fungi</taxon>
        <taxon>Dikarya</taxon>
        <taxon>Ascomycota</taxon>
        <taxon>Saccharomycotina</taxon>
        <taxon>Saccharomycetes</taxon>
        <taxon>Saccharomycetales</taxon>
        <taxon>Saccharomycetaceae</taxon>
        <taxon>Kluyveromyces</taxon>
    </lineage>
</organism>
<evidence type="ECO:0000256" key="10">
    <source>
        <dbReference type="ARBA" id="ARBA00023242"/>
    </source>
</evidence>
<dbReference type="InParanoid" id="Q6CJ27"/>
<dbReference type="PaxDb" id="284590-Q6CJ27"/>
<dbReference type="SUPFAM" id="SSF50978">
    <property type="entry name" value="WD40 repeat-like"/>
    <property type="match status" value="1"/>
</dbReference>
<dbReference type="GO" id="GO:0005737">
    <property type="term" value="C:cytoplasm"/>
    <property type="evidence" value="ECO:0007669"/>
    <property type="project" value="UniProtKB-SubCell"/>
</dbReference>
<keyword evidence="7 11" id="KW-0853">WD repeat</keyword>
<dbReference type="PROSITE" id="PS50294">
    <property type="entry name" value="WD_REPEATS_REGION"/>
    <property type="match status" value="3"/>
</dbReference>
<dbReference type="HOGENOM" id="CLU_006430_0_0_1"/>
<reference evidence="13 14" key="1">
    <citation type="journal article" date="2004" name="Nature">
        <title>Genome evolution in yeasts.</title>
        <authorList>
            <consortium name="Genolevures"/>
            <person name="Dujon B."/>
            <person name="Sherman D."/>
            <person name="Fischer G."/>
            <person name="Durrens P."/>
            <person name="Casaregola S."/>
            <person name="Lafontaine I."/>
            <person name="de Montigny J."/>
            <person name="Marck C."/>
            <person name="Neuveglise C."/>
            <person name="Talla E."/>
            <person name="Goffard N."/>
            <person name="Frangeul L."/>
            <person name="Aigle M."/>
            <person name="Anthouard V."/>
            <person name="Babour A."/>
            <person name="Barbe V."/>
            <person name="Barnay S."/>
            <person name="Blanchin S."/>
            <person name="Beckerich J.M."/>
            <person name="Beyne E."/>
            <person name="Bleykasten C."/>
            <person name="Boisrame A."/>
            <person name="Boyer J."/>
            <person name="Cattolico L."/>
            <person name="Confanioleri F."/>
            <person name="de Daruvar A."/>
            <person name="Despons L."/>
            <person name="Fabre E."/>
            <person name="Fairhead C."/>
            <person name="Ferry-Dumazet H."/>
            <person name="Groppi A."/>
            <person name="Hantraye F."/>
            <person name="Hennequin C."/>
            <person name="Jauniaux N."/>
            <person name="Joyet P."/>
            <person name="Kachouri R."/>
            <person name="Kerrest A."/>
            <person name="Koszul R."/>
            <person name="Lemaire M."/>
            <person name="Lesur I."/>
            <person name="Ma L."/>
            <person name="Muller H."/>
            <person name="Nicaud J.M."/>
            <person name="Nikolski M."/>
            <person name="Oztas S."/>
            <person name="Ozier-Kalogeropoulos O."/>
            <person name="Pellenz S."/>
            <person name="Potier S."/>
            <person name="Richard G.F."/>
            <person name="Straub M.L."/>
            <person name="Suleau A."/>
            <person name="Swennene D."/>
            <person name="Tekaia F."/>
            <person name="Wesolowski-Louvel M."/>
            <person name="Westhof E."/>
            <person name="Wirth B."/>
            <person name="Zeniou-Meyer M."/>
            <person name="Zivanovic I."/>
            <person name="Bolotin-Fukuhara M."/>
            <person name="Thierry A."/>
            <person name="Bouchier C."/>
            <person name="Caudron B."/>
            <person name="Scarpelli C."/>
            <person name="Gaillardin C."/>
            <person name="Weissenbach J."/>
            <person name="Wincker P."/>
            <person name="Souciet J.L."/>
        </authorList>
    </citation>
    <scope>NUCLEOTIDE SEQUENCE [LARGE SCALE GENOMIC DNA]</scope>
    <source>
        <strain evidence="14">ATCC 8585 / CBS 2359 / DSM 70799 / NBRC 1267 / NRRL Y-1140 / WM37</strain>
    </source>
</reference>
<evidence type="ECO:0000256" key="12">
    <source>
        <dbReference type="SAM" id="MobiDB-lite"/>
    </source>
</evidence>
<dbReference type="Proteomes" id="UP000000598">
    <property type="component" value="Chromosome F"/>
</dbReference>
<dbReference type="PANTHER" id="PTHR44111">
    <property type="entry name" value="ELONGATOR COMPLEX PROTEIN 2"/>
    <property type="match status" value="1"/>
</dbReference>
<dbReference type="InterPro" id="IPR037289">
    <property type="entry name" value="Elp2"/>
</dbReference>
<feature type="repeat" description="WD" evidence="11">
    <location>
        <begin position="275"/>
        <end position="307"/>
    </location>
</feature>
<dbReference type="InterPro" id="IPR020472">
    <property type="entry name" value="WD40_PAC1"/>
</dbReference>
<dbReference type="AlphaFoldDB" id="Q6CJ27"/>
<evidence type="ECO:0000256" key="2">
    <source>
        <dbReference type="ARBA" id="ARBA00004496"/>
    </source>
</evidence>
<sequence length="793" mass="89505">MLSQESIFIGANKQTQVSDLEETTKVVAYGAGKTIALWKSMDTSHHGVFKTLKGHTAEVTCVRFVKGTDMMVSASEDFEVRVWNFPKLREGHMDEVECIQVIKHHKHTITVFAVLKNLLVVGCADGSISVWSFIEDQYVLQEEFSVQKGVFPLCLSMHEIEKTQFILAIGGTNVNVFIYSLVSNSEGVSKLEFATKLEGHEDWIKSLVFRETVPGDYLLASGSQDRYIRLWRIRTNEKIDTSEEDEKKLTLLSNKIYKFDISADVHVAINFEALIMGHDDWISSLQWHKTKLQLLTSTADTAVMVWEPDTISGIWICSSRLGELSSKGASTATGSSGGFWSCIWFTHDGKDVILTNGKTGSWRIWTSTDGLLWDQELGITGATKSVTDVAWSIDGNYLLSTSLDQTTRLFAEWKYETSGVERKTPSWCEMARPQIHGYDMLCVEPISNTRFVSGGDEKILRSFDEPKAVAQLLQKFSGIKTEHNGDLPDSAALPALGLSNKATTDVDENESDDDPDARETAETKNISSELIDELLTPPLEDQLQRHTLWPEIEKLYGHGYEISCIDVSPDRKLIATACKSNNAQHAVIRLFDAENWNQLPQVLPFHNLTITKLRFSKDNRYLLSVSRDRLWSLWERNFDNNSFVLRSFKEKPHSRIIWDADWVPLAKGLAFITASRDKTLKFWRLSKEDEATSVELENSIRFSEPVTSISVHKDLYNEKVLLAVGFESGAIRILSYTESFNDITEIDWAITPADKINRLRWSNLVENGKLLLGVGSADTSTRIYSLNISTFKD</sequence>
<dbReference type="CDD" id="cd00200">
    <property type="entry name" value="WD40"/>
    <property type="match status" value="1"/>
</dbReference>
<feature type="repeat" description="WD" evidence="11">
    <location>
        <begin position="197"/>
        <end position="241"/>
    </location>
</feature>
<feature type="compositionally biased region" description="Acidic residues" evidence="12">
    <location>
        <begin position="505"/>
        <end position="516"/>
    </location>
</feature>
<name>Q6CJ27_KLULA</name>
<dbReference type="Gene3D" id="2.130.10.10">
    <property type="entry name" value="YVTN repeat-like/Quinoprotein amine dehydrogenase"/>
    <property type="match status" value="3"/>
</dbReference>
<evidence type="ECO:0000256" key="8">
    <source>
        <dbReference type="ARBA" id="ARBA00022694"/>
    </source>
</evidence>
<dbReference type="Pfam" id="PF00400">
    <property type="entry name" value="WD40"/>
    <property type="match status" value="7"/>
</dbReference>
<dbReference type="GO" id="GO:0002098">
    <property type="term" value="P:tRNA wobble uridine modification"/>
    <property type="evidence" value="ECO:0007669"/>
    <property type="project" value="InterPro"/>
</dbReference>
<dbReference type="PRINTS" id="PR00320">
    <property type="entry name" value="GPROTEINBRPT"/>
</dbReference>
<accession>Q6CJ27</accession>
<dbReference type="GO" id="GO:0033588">
    <property type="term" value="C:elongator holoenzyme complex"/>
    <property type="evidence" value="ECO:0007669"/>
    <property type="project" value="InterPro"/>
</dbReference>
<keyword evidence="14" id="KW-1185">Reference proteome</keyword>
<dbReference type="InterPro" id="IPR015943">
    <property type="entry name" value="WD40/YVTN_repeat-like_dom_sf"/>
</dbReference>
<keyword evidence="6" id="KW-0963">Cytoplasm</keyword>
<dbReference type="InterPro" id="IPR036322">
    <property type="entry name" value="WD40_repeat_dom_sf"/>
</dbReference>
<keyword evidence="8" id="KW-0819">tRNA processing</keyword>
<feature type="repeat" description="WD" evidence="11">
    <location>
        <begin position="52"/>
        <end position="84"/>
    </location>
</feature>
<evidence type="ECO:0000313" key="14">
    <source>
        <dbReference type="Proteomes" id="UP000000598"/>
    </source>
</evidence>
<dbReference type="EMBL" id="CR382126">
    <property type="protein sequence ID" value="CAG98770.1"/>
    <property type="molecule type" value="Genomic_DNA"/>
</dbReference>
<dbReference type="GO" id="GO:0005634">
    <property type="term" value="C:nucleus"/>
    <property type="evidence" value="ECO:0007669"/>
    <property type="project" value="UniProtKB-SubCell"/>
</dbReference>